<protein>
    <submittedName>
        <fullName evidence="6">Ribonuclease P</fullName>
    </submittedName>
</protein>
<dbReference type="InterPro" id="IPR020568">
    <property type="entry name" value="Ribosomal_Su5_D2-typ_SF"/>
</dbReference>
<dbReference type="GO" id="GO:0004526">
    <property type="term" value="F:ribonuclease P activity"/>
    <property type="evidence" value="ECO:0007669"/>
    <property type="project" value="InterPro"/>
</dbReference>
<dbReference type="SUPFAM" id="SSF54211">
    <property type="entry name" value="Ribosomal protein S5 domain 2-like"/>
    <property type="match status" value="1"/>
</dbReference>
<organism evidence="6 7">
    <name type="scientific">Longimonas halophila</name>
    <dbReference type="NCBI Taxonomy" id="1469170"/>
    <lineage>
        <taxon>Bacteria</taxon>
        <taxon>Pseudomonadati</taxon>
        <taxon>Rhodothermota</taxon>
        <taxon>Rhodothermia</taxon>
        <taxon>Rhodothermales</taxon>
        <taxon>Salisaetaceae</taxon>
        <taxon>Longimonas</taxon>
    </lineage>
</organism>
<dbReference type="OrthoDB" id="1524972at2"/>
<dbReference type="InterPro" id="IPR000100">
    <property type="entry name" value="RNase_P"/>
</dbReference>
<evidence type="ECO:0000256" key="1">
    <source>
        <dbReference type="ARBA" id="ARBA00022694"/>
    </source>
</evidence>
<proteinExistence type="predicted"/>
<keyword evidence="1" id="KW-0819">tRNA processing</keyword>
<dbReference type="GO" id="GO:0000049">
    <property type="term" value="F:tRNA binding"/>
    <property type="evidence" value="ECO:0007669"/>
    <property type="project" value="InterPro"/>
</dbReference>
<evidence type="ECO:0000256" key="4">
    <source>
        <dbReference type="ARBA" id="ARBA00022801"/>
    </source>
</evidence>
<dbReference type="EMBL" id="PDEP01000002">
    <property type="protein sequence ID" value="PEN08809.1"/>
    <property type="molecule type" value="Genomic_DNA"/>
</dbReference>
<dbReference type="AlphaFoldDB" id="A0A2H3NS46"/>
<dbReference type="Proteomes" id="UP000221024">
    <property type="component" value="Unassembled WGS sequence"/>
</dbReference>
<dbReference type="Pfam" id="PF00825">
    <property type="entry name" value="Ribonuclease_P"/>
    <property type="match status" value="1"/>
</dbReference>
<reference evidence="6 7" key="1">
    <citation type="submission" date="2017-10" db="EMBL/GenBank/DDBJ databases">
        <title>Draft genome of Longimonas halophila.</title>
        <authorList>
            <person name="Goh K.M."/>
            <person name="Shamsir M.S."/>
            <person name="Lim S.W."/>
        </authorList>
    </citation>
    <scope>NUCLEOTIDE SEQUENCE [LARGE SCALE GENOMIC DNA]</scope>
    <source>
        <strain evidence="6 7">KCTC 42399</strain>
    </source>
</reference>
<sequence>MSPPASDRRYTFPRTHRLKRRRLIASLFDRSRDDVHTVARGTVRLVYRWASREEVGYDVPLQVGFAPGRTYATNVQRTQTRRYLREAYRLHQHTLREALPADAPPLIAMLLFRGRPEQARTRIPLDVPRVLRATAHALPASSSAD</sequence>
<evidence type="ECO:0000313" key="6">
    <source>
        <dbReference type="EMBL" id="PEN08809.1"/>
    </source>
</evidence>
<dbReference type="Gene3D" id="3.30.230.10">
    <property type="match status" value="1"/>
</dbReference>
<keyword evidence="5" id="KW-0694">RNA-binding</keyword>
<dbReference type="InterPro" id="IPR014721">
    <property type="entry name" value="Ribsml_uS5_D2-typ_fold_subgr"/>
</dbReference>
<dbReference type="GO" id="GO:0008033">
    <property type="term" value="P:tRNA processing"/>
    <property type="evidence" value="ECO:0007669"/>
    <property type="project" value="UniProtKB-KW"/>
</dbReference>
<keyword evidence="2" id="KW-0540">Nuclease</keyword>
<evidence type="ECO:0000256" key="3">
    <source>
        <dbReference type="ARBA" id="ARBA00022759"/>
    </source>
</evidence>
<evidence type="ECO:0000313" key="7">
    <source>
        <dbReference type="Proteomes" id="UP000221024"/>
    </source>
</evidence>
<keyword evidence="7" id="KW-1185">Reference proteome</keyword>
<gene>
    <name evidence="6" type="ORF">CRI93_03380</name>
</gene>
<dbReference type="RefSeq" id="WP_098061205.1">
    <property type="nucleotide sequence ID" value="NZ_PDEP01000002.1"/>
</dbReference>
<evidence type="ECO:0000256" key="2">
    <source>
        <dbReference type="ARBA" id="ARBA00022722"/>
    </source>
</evidence>
<keyword evidence="3" id="KW-0255">Endonuclease</keyword>
<name>A0A2H3NS46_9BACT</name>
<evidence type="ECO:0000256" key="5">
    <source>
        <dbReference type="ARBA" id="ARBA00022884"/>
    </source>
</evidence>
<accession>A0A2H3NS46</accession>
<comment type="caution">
    <text evidence="6">The sequence shown here is derived from an EMBL/GenBank/DDBJ whole genome shotgun (WGS) entry which is preliminary data.</text>
</comment>
<keyword evidence="4" id="KW-0378">Hydrolase</keyword>